<protein>
    <submittedName>
        <fullName evidence="2">Uncharacterized protein</fullName>
    </submittedName>
</protein>
<dbReference type="EMBL" id="MK500533">
    <property type="protein sequence ID" value="QBK91372.1"/>
    <property type="molecule type" value="Genomic_DNA"/>
</dbReference>
<gene>
    <name evidence="2" type="ORF">LCPAC202_03460</name>
</gene>
<organism evidence="2">
    <name type="scientific">Pithovirus LCPAC202</name>
    <dbReference type="NCBI Taxonomy" id="2506592"/>
    <lineage>
        <taxon>Viruses</taxon>
        <taxon>Pithoviruses</taxon>
    </lineage>
</organism>
<proteinExistence type="predicted"/>
<feature type="compositionally biased region" description="Basic residues" evidence="1">
    <location>
        <begin position="86"/>
        <end position="107"/>
    </location>
</feature>
<evidence type="ECO:0000313" key="2">
    <source>
        <dbReference type="EMBL" id="QBK91372.1"/>
    </source>
</evidence>
<feature type="region of interest" description="Disordered" evidence="1">
    <location>
        <begin position="86"/>
        <end position="121"/>
    </location>
</feature>
<sequence length="420" mass="48855">MEVYSGQINCQGFYKSRKRSGQSCDGKARYFQNGSYYCGTHSRTCKTTYAVGESKKNERIELMKKPEKNESIKLKQKLKKNESIKLKRKPKKSERIKLKREPKKRRILSSQNKAEVSRKKPHPSSEDLLVYAYQISKVNIAGRSNFSEGQKGRLLISKMETIKDVDYVDGFYPIFPIFRHQNKKYDYGYCCSGLSSMSLGPVNHIMSNLPPAKNLENFFQSAKVFPSEANIHISASNFFENTLSQSDSKRMGRHFRTRIESYMNPIPQRNKYDYSELSSSTGILQYLRDDNIDNKKSLYSIFYSRGGIERRFTTLGSRYFYCRKYEELVKSRPEFKRLKMWINGGINLNILGYGGYFLSLNPNLNQEDLSVRLFEFYIDTDRPFGHVFCLAALLVINNPRNYPWNIMYLISPGTYRGIGI</sequence>
<evidence type="ECO:0000256" key="1">
    <source>
        <dbReference type="SAM" id="MobiDB-lite"/>
    </source>
</evidence>
<accession>A0A481Z7I9</accession>
<name>A0A481Z7I9_9VIRU</name>
<reference evidence="2" key="1">
    <citation type="journal article" date="2019" name="MBio">
        <title>Virus Genomes from Deep Sea Sediments Expand the Ocean Megavirome and Support Independent Origins of Viral Gigantism.</title>
        <authorList>
            <person name="Backstrom D."/>
            <person name="Yutin N."/>
            <person name="Jorgensen S.L."/>
            <person name="Dharamshi J."/>
            <person name="Homa F."/>
            <person name="Zaremba-Niedwiedzka K."/>
            <person name="Spang A."/>
            <person name="Wolf Y.I."/>
            <person name="Koonin E.V."/>
            <person name="Ettema T.J."/>
        </authorList>
    </citation>
    <scope>NUCLEOTIDE SEQUENCE</scope>
</reference>